<proteinExistence type="predicted"/>
<accession>A0A177BZW6</accession>
<dbReference type="EMBL" id="KV441559">
    <property type="protein sequence ID" value="OAG00531.1"/>
    <property type="molecule type" value="Genomic_DNA"/>
</dbReference>
<protein>
    <submittedName>
        <fullName evidence="1">Uncharacterized protein</fullName>
    </submittedName>
</protein>
<dbReference type="AlphaFoldDB" id="A0A177BZW6"/>
<organism evidence="1 2">
    <name type="scientific">Paraphaeosphaeria sporulosa</name>
    <dbReference type="NCBI Taxonomy" id="1460663"/>
    <lineage>
        <taxon>Eukaryota</taxon>
        <taxon>Fungi</taxon>
        <taxon>Dikarya</taxon>
        <taxon>Ascomycota</taxon>
        <taxon>Pezizomycotina</taxon>
        <taxon>Dothideomycetes</taxon>
        <taxon>Pleosporomycetidae</taxon>
        <taxon>Pleosporales</taxon>
        <taxon>Massarineae</taxon>
        <taxon>Didymosphaeriaceae</taxon>
        <taxon>Paraphaeosphaeria</taxon>
    </lineage>
</organism>
<dbReference type="GeneID" id="28769301"/>
<dbReference type="RefSeq" id="XP_018030896.1">
    <property type="nucleotide sequence ID" value="XM_018185815.1"/>
</dbReference>
<dbReference type="InParanoid" id="A0A177BZW6"/>
<evidence type="ECO:0000313" key="1">
    <source>
        <dbReference type="EMBL" id="OAG00531.1"/>
    </source>
</evidence>
<reference evidence="1 2" key="1">
    <citation type="submission" date="2016-05" db="EMBL/GenBank/DDBJ databases">
        <title>Comparative analysis of secretome profiles of manganese(II)-oxidizing ascomycete fungi.</title>
        <authorList>
            <consortium name="DOE Joint Genome Institute"/>
            <person name="Zeiner C.A."/>
            <person name="Purvine S.O."/>
            <person name="Zink E.M."/>
            <person name="Wu S."/>
            <person name="Pasa-Tolic L."/>
            <person name="Chaput D.L."/>
            <person name="Haridas S."/>
            <person name="Grigoriev I.V."/>
            <person name="Santelli C.M."/>
            <person name="Hansel C.M."/>
        </authorList>
    </citation>
    <scope>NUCLEOTIDE SEQUENCE [LARGE SCALE GENOMIC DNA]</scope>
    <source>
        <strain evidence="1 2">AP3s5-JAC2a</strain>
    </source>
</reference>
<evidence type="ECO:0000313" key="2">
    <source>
        <dbReference type="Proteomes" id="UP000077069"/>
    </source>
</evidence>
<sequence length="152" mass="16400">MPGPEPADRLLEAEGTSDLPGGLLPESCSSWGVVEAKGCVASEACARRKECDIGGPKLQTYVSILTDSSLPEGIVKHKLVWDTDGVGLSGCSCVGTCIRGAVDHRRGRFSSLWGKKRMGDDAIGRARCPPRRFACRRACSERGFARIKQRHN</sequence>
<gene>
    <name evidence="1" type="ORF">CC84DRAFT_308055</name>
</gene>
<keyword evidence="2" id="KW-1185">Reference proteome</keyword>
<name>A0A177BZW6_9PLEO</name>
<dbReference type="Proteomes" id="UP000077069">
    <property type="component" value="Unassembled WGS sequence"/>
</dbReference>